<dbReference type="AlphaFoldDB" id="A0A142B7X1"/>
<reference evidence="3 4" key="1">
    <citation type="journal article" date="2016" name="Front. Microbiol.">
        <title>Genomic Insight into the Host-Endosymbiont Relationship of Endozoicomonas montiporae CL-33(T) with its Coral Host.</title>
        <authorList>
            <person name="Ding J.-Y."/>
            <person name="Shiu J.-H."/>
            <person name="Chen W.-M."/>
            <person name="Chiang Y.-R."/>
            <person name="Tang S.-L."/>
        </authorList>
    </citation>
    <scope>NUCLEOTIDE SEQUENCE [LARGE SCALE GENOMIC DNA]</scope>
    <source>
        <strain evidence="3 4">CL-33</strain>
    </source>
</reference>
<dbReference type="RefSeq" id="WP_051790724.1">
    <property type="nucleotide sequence ID" value="NZ_CP013251.1"/>
</dbReference>
<name>A0A142B7X1_9GAMM</name>
<keyword evidence="1" id="KW-0812">Transmembrane</keyword>
<evidence type="ECO:0000313" key="4">
    <source>
        <dbReference type="Proteomes" id="UP000071065"/>
    </source>
</evidence>
<proteinExistence type="predicted"/>
<feature type="transmembrane region" description="Helical" evidence="1">
    <location>
        <begin position="65"/>
        <end position="82"/>
    </location>
</feature>
<dbReference type="PANTHER" id="PTHR35102">
    <property type="entry name" value="E3 UBIQUITIN-PROTEIN LIGASE"/>
    <property type="match status" value="1"/>
</dbReference>
<keyword evidence="1" id="KW-0472">Membrane</keyword>
<feature type="domain" description="DUF2062" evidence="2">
    <location>
        <begin position="14"/>
        <end position="143"/>
    </location>
</feature>
<evidence type="ECO:0000259" key="2">
    <source>
        <dbReference type="Pfam" id="PF09835"/>
    </source>
</evidence>
<dbReference type="PANTHER" id="PTHR35102:SF1">
    <property type="entry name" value="E3 UBIQUITIN-PROTEIN LIGASE"/>
    <property type="match status" value="1"/>
</dbReference>
<dbReference type="Proteomes" id="UP000071065">
    <property type="component" value="Chromosome"/>
</dbReference>
<dbReference type="EMBL" id="CP013251">
    <property type="protein sequence ID" value="AMO54847.1"/>
    <property type="molecule type" value="Genomic_DNA"/>
</dbReference>
<evidence type="ECO:0000313" key="3">
    <source>
        <dbReference type="EMBL" id="AMO54847.1"/>
    </source>
</evidence>
<evidence type="ECO:0000256" key="1">
    <source>
        <dbReference type="SAM" id="Phobius"/>
    </source>
</evidence>
<sequence>MSSFVQNRILSPVKALLNQGLNPDALALCLSVGFVLGFFPVFGITTLLCVLAAGVLRLNQVAIQIANYCGYPLQFILFIPFIRLGEYLFGLKRISVNPVDIFTLAKNNFSLFLEQYGLAISAACAAWLLVALPVVLVLWKGLAVLLKAKMKPV</sequence>
<keyword evidence="1" id="KW-1133">Transmembrane helix</keyword>
<dbReference type="PATRIC" id="fig|570277.3.peg.650"/>
<feature type="transmembrane region" description="Helical" evidence="1">
    <location>
        <begin position="25"/>
        <end position="53"/>
    </location>
</feature>
<protein>
    <recommendedName>
        <fullName evidence="2">DUF2062 domain-containing protein</fullName>
    </recommendedName>
</protein>
<dbReference type="STRING" id="570277.EZMO1_0605"/>
<dbReference type="OrthoDB" id="338645at2"/>
<feature type="transmembrane region" description="Helical" evidence="1">
    <location>
        <begin position="116"/>
        <end position="139"/>
    </location>
</feature>
<gene>
    <name evidence="3" type="ORF">EZMO1_0605</name>
</gene>
<organism evidence="3 4">
    <name type="scientific">Endozoicomonas montiporae CL-33</name>
    <dbReference type="NCBI Taxonomy" id="570277"/>
    <lineage>
        <taxon>Bacteria</taxon>
        <taxon>Pseudomonadati</taxon>
        <taxon>Pseudomonadota</taxon>
        <taxon>Gammaproteobacteria</taxon>
        <taxon>Oceanospirillales</taxon>
        <taxon>Endozoicomonadaceae</taxon>
        <taxon>Endozoicomonas</taxon>
    </lineage>
</organism>
<accession>A0A142B7X1</accession>
<dbReference type="InterPro" id="IPR018639">
    <property type="entry name" value="DUF2062"/>
</dbReference>
<dbReference type="Pfam" id="PF09835">
    <property type="entry name" value="DUF2062"/>
    <property type="match status" value="1"/>
</dbReference>
<dbReference type="KEGG" id="emp:EZMO1_0605"/>